<feature type="domain" description="HTH hxlR-type" evidence="4">
    <location>
        <begin position="5"/>
        <end position="104"/>
    </location>
</feature>
<organism evidence="5 6">
    <name type="scientific">Rothia nasimurium</name>
    <dbReference type="NCBI Taxonomy" id="85336"/>
    <lineage>
        <taxon>Bacteria</taxon>
        <taxon>Bacillati</taxon>
        <taxon>Actinomycetota</taxon>
        <taxon>Actinomycetes</taxon>
        <taxon>Micrococcales</taxon>
        <taxon>Micrococcaceae</taxon>
        <taxon>Rothia</taxon>
    </lineage>
</organism>
<comment type="caution">
    <text evidence="5">The sequence shown here is derived from an EMBL/GenBank/DDBJ whole genome shotgun (WGS) entry which is preliminary data.</text>
</comment>
<dbReference type="InterPro" id="IPR002577">
    <property type="entry name" value="HTH_HxlR"/>
</dbReference>
<evidence type="ECO:0000259" key="4">
    <source>
        <dbReference type="PROSITE" id="PS51118"/>
    </source>
</evidence>
<dbReference type="InterPro" id="IPR036390">
    <property type="entry name" value="WH_DNA-bd_sf"/>
</dbReference>
<dbReference type="PANTHER" id="PTHR33204">
    <property type="entry name" value="TRANSCRIPTIONAL REGULATOR, MARR FAMILY"/>
    <property type="match status" value="1"/>
</dbReference>
<keyword evidence="1" id="KW-0805">Transcription regulation</keyword>
<evidence type="ECO:0000256" key="1">
    <source>
        <dbReference type="ARBA" id="ARBA00023015"/>
    </source>
</evidence>
<keyword evidence="3" id="KW-0804">Transcription</keyword>
<sequence length="114" mass="13305">MRNSCPIKQTLNLLGNKWVPMIIRILNKNPGFRPSEFLRTLPGLQQKVLTRAINLLEKDGYVKKVDYGIWPKKVEYFLTKKGEDFAGLINLIEEWSEENEKNNKIAFFDVEAYS</sequence>
<keyword evidence="2" id="KW-0238">DNA-binding</keyword>
<evidence type="ECO:0000313" key="6">
    <source>
        <dbReference type="Proteomes" id="UP000192359"/>
    </source>
</evidence>
<keyword evidence="6" id="KW-1185">Reference proteome</keyword>
<accession>A0A1Y1RPW5</accession>
<dbReference type="EMBL" id="LXWF01000022">
    <property type="protein sequence ID" value="ORC18931.1"/>
    <property type="molecule type" value="Genomic_DNA"/>
</dbReference>
<dbReference type="Proteomes" id="UP000192359">
    <property type="component" value="Unassembled WGS sequence"/>
</dbReference>
<dbReference type="InterPro" id="IPR036388">
    <property type="entry name" value="WH-like_DNA-bd_sf"/>
</dbReference>
<dbReference type="PANTHER" id="PTHR33204:SF37">
    <property type="entry name" value="HTH-TYPE TRANSCRIPTIONAL REGULATOR YODB"/>
    <property type="match status" value="1"/>
</dbReference>
<dbReference type="SUPFAM" id="SSF46785">
    <property type="entry name" value="Winged helix' DNA-binding domain"/>
    <property type="match status" value="1"/>
</dbReference>
<name>A0A1Y1RPW5_9MICC</name>
<dbReference type="PROSITE" id="PS51118">
    <property type="entry name" value="HTH_HXLR"/>
    <property type="match status" value="1"/>
</dbReference>
<evidence type="ECO:0000313" key="5">
    <source>
        <dbReference type="EMBL" id="ORC18931.1"/>
    </source>
</evidence>
<evidence type="ECO:0000256" key="2">
    <source>
        <dbReference type="ARBA" id="ARBA00023125"/>
    </source>
</evidence>
<dbReference type="GO" id="GO:0003677">
    <property type="term" value="F:DNA binding"/>
    <property type="evidence" value="ECO:0007669"/>
    <property type="project" value="UniProtKB-KW"/>
</dbReference>
<reference evidence="5 6" key="1">
    <citation type="submission" date="2016-05" db="EMBL/GenBank/DDBJ databases">
        <title>Draft genome sequence of a porcine commensal Rothia nasimurium.</title>
        <authorList>
            <person name="Gaiser R.A."/>
            <person name="Van Baarlen P."/>
            <person name="Wells J.M."/>
        </authorList>
    </citation>
    <scope>NUCLEOTIDE SEQUENCE [LARGE SCALE GENOMIC DNA]</scope>
    <source>
        <strain evidence="5 6">PT-32</strain>
    </source>
</reference>
<evidence type="ECO:0000256" key="3">
    <source>
        <dbReference type="ARBA" id="ARBA00023163"/>
    </source>
</evidence>
<dbReference type="Gene3D" id="1.10.10.10">
    <property type="entry name" value="Winged helix-like DNA-binding domain superfamily/Winged helix DNA-binding domain"/>
    <property type="match status" value="1"/>
</dbReference>
<protein>
    <recommendedName>
        <fullName evidence="4">HTH hxlR-type domain-containing protein</fullName>
    </recommendedName>
</protein>
<dbReference type="Pfam" id="PF01638">
    <property type="entry name" value="HxlR"/>
    <property type="match status" value="1"/>
</dbReference>
<gene>
    <name evidence="5" type="ORF">A7979_02760</name>
</gene>
<dbReference type="RefSeq" id="WP_083091797.1">
    <property type="nucleotide sequence ID" value="NZ_LXWF01000022.1"/>
</dbReference>
<dbReference type="OrthoDB" id="370168at2"/>
<proteinExistence type="predicted"/>
<dbReference type="AlphaFoldDB" id="A0A1Y1RPW5"/>